<evidence type="ECO:0000313" key="1">
    <source>
        <dbReference type="EMBL" id="CAF4363103.1"/>
    </source>
</evidence>
<dbReference type="Proteomes" id="UP000663868">
    <property type="component" value="Unassembled WGS sequence"/>
</dbReference>
<organism evidence="1 2">
    <name type="scientific">Adineta steineri</name>
    <dbReference type="NCBI Taxonomy" id="433720"/>
    <lineage>
        <taxon>Eukaryota</taxon>
        <taxon>Metazoa</taxon>
        <taxon>Spiralia</taxon>
        <taxon>Gnathifera</taxon>
        <taxon>Rotifera</taxon>
        <taxon>Eurotatoria</taxon>
        <taxon>Bdelloidea</taxon>
        <taxon>Adinetida</taxon>
        <taxon>Adinetidae</taxon>
        <taxon>Adineta</taxon>
    </lineage>
</organism>
<comment type="caution">
    <text evidence="1">The sequence shown here is derived from an EMBL/GenBank/DDBJ whole genome shotgun (WGS) entry which is preliminary data.</text>
</comment>
<name>A0A820LWH5_9BILA</name>
<sequence length="25" mass="2671">GVSNEHCVTPGLYAVVGACAFFRWS</sequence>
<proteinExistence type="predicted"/>
<gene>
    <name evidence="1" type="ORF">KXQ929_LOCUS48930</name>
</gene>
<feature type="non-terminal residue" evidence="1">
    <location>
        <position position="1"/>
    </location>
</feature>
<accession>A0A820LWH5</accession>
<reference evidence="1" key="1">
    <citation type="submission" date="2021-02" db="EMBL/GenBank/DDBJ databases">
        <authorList>
            <person name="Nowell W R."/>
        </authorList>
    </citation>
    <scope>NUCLEOTIDE SEQUENCE</scope>
</reference>
<evidence type="ECO:0000313" key="2">
    <source>
        <dbReference type="Proteomes" id="UP000663868"/>
    </source>
</evidence>
<dbReference type="AlphaFoldDB" id="A0A820LWH5"/>
<protein>
    <submittedName>
        <fullName evidence="1">Uncharacterized protein</fullName>
    </submittedName>
</protein>
<dbReference type="EMBL" id="CAJOBB010019918">
    <property type="protein sequence ID" value="CAF4363103.1"/>
    <property type="molecule type" value="Genomic_DNA"/>
</dbReference>